<organism evidence="1 2">
    <name type="scientific">Mycena chlorophos</name>
    <name type="common">Agaric fungus</name>
    <name type="synonym">Agaricus chlorophos</name>
    <dbReference type="NCBI Taxonomy" id="658473"/>
    <lineage>
        <taxon>Eukaryota</taxon>
        <taxon>Fungi</taxon>
        <taxon>Dikarya</taxon>
        <taxon>Basidiomycota</taxon>
        <taxon>Agaricomycotina</taxon>
        <taxon>Agaricomycetes</taxon>
        <taxon>Agaricomycetidae</taxon>
        <taxon>Agaricales</taxon>
        <taxon>Marasmiineae</taxon>
        <taxon>Mycenaceae</taxon>
        <taxon>Mycena</taxon>
    </lineage>
</organism>
<protein>
    <recommendedName>
        <fullName evidence="3">F-box domain-containing protein</fullName>
    </recommendedName>
</protein>
<dbReference type="Proteomes" id="UP000613580">
    <property type="component" value="Unassembled WGS sequence"/>
</dbReference>
<accession>A0A8H6SP23</accession>
<dbReference type="OrthoDB" id="2977329at2759"/>
<sequence>MATLVDIPPELIDAIVEHIPDVASLKSCSLVSRIFRFPCQKRLHHTLQLEFAGPDSQRDPRRTLEAVSRRFDESPHLAGYITRLSIQIISPWRGPDDQSAFARRVFNSLGHVQKATISNGILQIFLGLTSAGSGVRCAGLARTSGTHHVLLSATASLALQDCALENMATPPSVQSAPSPEIRALRRFEAHSSWTIVETLCTARRGYGVSSLGRLAIQLANNNTYLGMFADLCASSAGTLKSLKLGLESTIFHPRQCAFLLQRFTTPLPHLRAVSIIVNGTASPDELHTILWVLQHAFRPALLPSLSRITCIVYNFLSLSPDSDPIAGPDGLPPTFTSEELTPFDAFVVEHPTLKAFVWESNYLDLAPGKRRDGGGGQGAIFREVLCGHEARYA</sequence>
<gene>
    <name evidence="1" type="ORF">HMN09_00865100</name>
</gene>
<name>A0A8H6SP23_MYCCL</name>
<evidence type="ECO:0008006" key="3">
    <source>
        <dbReference type="Google" id="ProtNLM"/>
    </source>
</evidence>
<keyword evidence="2" id="KW-1185">Reference proteome</keyword>
<comment type="caution">
    <text evidence="1">The sequence shown here is derived from an EMBL/GenBank/DDBJ whole genome shotgun (WGS) entry which is preliminary data.</text>
</comment>
<dbReference type="EMBL" id="JACAZE010000012">
    <property type="protein sequence ID" value="KAF7302317.1"/>
    <property type="molecule type" value="Genomic_DNA"/>
</dbReference>
<evidence type="ECO:0000313" key="1">
    <source>
        <dbReference type="EMBL" id="KAF7302317.1"/>
    </source>
</evidence>
<proteinExistence type="predicted"/>
<reference evidence="1" key="1">
    <citation type="submission" date="2020-05" db="EMBL/GenBank/DDBJ databases">
        <title>Mycena genomes resolve the evolution of fungal bioluminescence.</title>
        <authorList>
            <person name="Tsai I.J."/>
        </authorList>
    </citation>
    <scope>NUCLEOTIDE SEQUENCE</scope>
    <source>
        <strain evidence="1">110903Hualien_Pintung</strain>
    </source>
</reference>
<evidence type="ECO:0000313" key="2">
    <source>
        <dbReference type="Proteomes" id="UP000613580"/>
    </source>
</evidence>
<dbReference type="AlphaFoldDB" id="A0A8H6SP23"/>